<dbReference type="Proteomes" id="UP000005755">
    <property type="component" value="Unassembled WGS sequence"/>
</dbReference>
<evidence type="ECO:0000313" key="1">
    <source>
        <dbReference type="EMBL" id="EFR46166.1"/>
    </source>
</evidence>
<keyword evidence="2" id="KW-1185">Reference proteome</keyword>
<gene>
    <name evidence="1" type="ORF">HCCG_00712</name>
</gene>
<protein>
    <submittedName>
        <fullName evidence="1">Uncharacterized protein</fullName>
    </submittedName>
</protein>
<dbReference type="EMBL" id="DS990391">
    <property type="protein sequence ID" value="EFR46166.1"/>
    <property type="molecule type" value="Genomic_DNA"/>
</dbReference>
<accession>A0ABN0B9K6</accession>
<proteinExistence type="predicted"/>
<evidence type="ECO:0000313" key="2">
    <source>
        <dbReference type="Proteomes" id="UP000005755"/>
    </source>
</evidence>
<organism evidence="1 2">
    <name type="scientific">Helicobacter cinaedi CCUG 18818 = ATCC BAA-847</name>
    <dbReference type="NCBI Taxonomy" id="537971"/>
    <lineage>
        <taxon>Bacteria</taxon>
        <taxon>Pseudomonadati</taxon>
        <taxon>Campylobacterota</taxon>
        <taxon>Epsilonproteobacteria</taxon>
        <taxon>Campylobacterales</taxon>
        <taxon>Helicobacteraceae</taxon>
        <taxon>Helicobacter</taxon>
    </lineage>
</organism>
<reference evidence="2" key="1">
    <citation type="journal article" date="2014" name="Genome Announc.">
        <title>Draft genome sequences of six enterohepatic helicobacter species isolated from humans and one from rhesus macaques.</title>
        <authorList>
            <person name="Shen Z."/>
            <person name="Sheh A."/>
            <person name="Young S.K."/>
            <person name="Abouelliel A."/>
            <person name="Ward D.V."/>
            <person name="Earl A.M."/>
            <person name="Fox J.G."/>
        </authorList>
    </citation>
    <scope>NUCLEOTIDE SEQUENCE [LARGE SCALE GENOMIC DNA]</scope>
    <source>
        <strain evidence="2">CCUG 18818</strain>
    </source>
</reference>
<sequence length="55" mass="6390">MSQIYKANIISSYKINATYPPLSHQKFKKILPIIPKIMIFAILKTLLISRQKDTQ</sequence>
<name>A0ABN0B9K6_9HELI</name>